<dbReference type="AlphaFoldDB" id="A0A0F9KB53"/>
<name>A0A0F9KB53_9ZZZZ</name>
<reference evidence="1" key="1">
    <citation type="journal article" date="2015" name="Nature">
        <title>Complex archaea that bridge the gap between prokaryotes and eukaryotes.</title>
        <authorList>
            <person name="Spang A."/>
            <person name="Saw J.H."/>
            <person name="Jorgensen S.L."/>
            <person name="Zaremba-Niedzwiedzka K."/>
            <person name="Martijn J."/>
            <person name="Lind A.E."/>
            <person name="van Eijk R."/>
            <person name="Schleper C."/>
            <person name="Guy L."/>
            <person name="Ettema T.J."/>
        </authorList>
    </citation>
    <scope>NUCLEOTIDE SEQUENCE</scope>
</reference>
<accession>A0A0F9KB53</accession>
<dbReference type="EMBL" id="LAZR01008372">
    <property type="protein sequence ID" value="KKM79173.1"/>
    <property type="molecule type" value="Genomic_DNA"/>
</dbReference>
<organism evidence="1">
    <name type="scientific">marine sediment metagenome</name>
    <dbReference type="NCBI Taxonomy" id="412755"/>
    <lineage>
        <taxon>unclassified sequences</taxon>
        <taxon>metagenomes</taxon>
        <taxon>ecological metagenomes</taxon>
    </lineage>
</organism>
<protein>
    <submittedName>
        <fullName evidence="1">Uncharacterized protein</fullName>
    </submittedName>
</protein>
<comment type="caution">
    <text evidence="1">The sequence shown here is derived from an EMBL/GenBank/DDBJ whole genome shotgun (WGS) entry which is preliminary data.</text>
</comment>
<evidence type="ECO:0000313" key="1">
    <source>
        <dbReference type="EMBL" id="KKM79173.1"/>
    </source>
</evidence>
<proteinExistence type="predicted"/>
<sequence length="1127" mass="113697">MAFNIIAVTTGIGGSFKISGDQRTKFPNNIEFRVFGSTGNDDPYTVQSTLLVTGLSVSGFQVVNLGDNDLNGFQEVDVGGVPGGKEVTDVTTVADIAGSLGGTHFLLDSPTTQYYVWYDVDGGSTDPAPAGRTPIEVDISTGDSADVVASATSAAIGANPDFNVGLAGPVVTVTNNAAGNVPDAVDVDAGFAIAVIIQGVGVVNTTATGLADDATEFTATIAVDGGTAQAIAVTGSLAQTYLELITEINIDLVDAVASIVDGNIRVTSDITGDESSILITDTGGDPLFVALTAFSAVSTAVPGGVTLSGFQVADVGGAIVNSNSTNLDDNGVREVTDVTTGADIAGSLNSTFFNLDTPGLDYYVWYNVSGGGVDPNPGGRVGIEVAISTGASANAVADATSAELDQETDFIATFSTNVVTVTNVAKGAAPNATDGSAPTGFGLAVTTPGSDGTVYTATIAIDGGGAQPIAVPGSNAQNYLELVNEINDDLTGATASITDGNVRITSDTTGTSSTVSIVDTGGSPLFGSLIDFVEILTAVTVTPTGLANDATVFTASVSIDGGGVQPIAVTGTTVQNYDGLLTEINTDIAGGTATIDSNRNLRITSATFDPSSTVDINTTVEVTTVADVAGSLNSTFFLLDSSSTGYYVWYDVSAGGVDPGVGGRTGIEVDISTNDIANTVAANTAAAIDLVIDLSASATLAVVTITDAIDVTDGSAPTVFTFAKSLINSLNLFQAINTAVPGEDDTVITVFSNVPDATVDGDIFLPGSYLLEFTDDNVNPPFMLEPETIDGPPGTTTSLSLIGRGTLNYGERFNENFLHLLENFASDGTEPTDPIVGQLWYDDAVNLLKIFDGSFNPLATGSTLTIQDESVAIPNSPHSTLNFIGSGVVATDSGGGVADITISVTSAGTIINDADGDTAIDVEDTVDEDIIRFDTGETPVGYGAVVDIMTLASSGLTISMGTANAVATGGAPISITAGTGNTTGDGGDISLVPGAGGASGEDGAVILNTTTFKELTTETVSAGATVIGSVAIPNNTSVLFEVLGVGRETGGQTIAKRIFGSIENTGGTTALVGSTSEDRTDSGGTAVDWDITAVADDASDELDLTVDDGGTETVEWKVSVKFLSVTQ</sequence>
<gene>
    <name evidence="1" type="ORF">LCGC14_1352580</name>
</gene>